<sequence length="94" mass="10314">MSLLTRGVLAIVISTLATITKQAADTINGNPCNTLSKSKLDAKASKEGIAYALYSRYQCRSKSGTLWREDSHEDRLQKTAETNSGAKNTDKYSR</sequence>
<dbReference type="AlphaFoldDB" id="A0A4Z1I1A2"/>
<evidence type="ECO:0000256" key="1">
    <source>
        <dbReference type="SAM" id="MobiDB-lite"/>
    </source>
</evidence>
<comment type="caution">
    <text evidence="3">The sequence shown here is derived from an EMBL/GenBank/DDBJ whole genome shotgun (WGS) entry which is preliminary data.</text>
</comment>
<gene>
    <name evidence="3" type="ORF">BOTNAR_0264g00010</name>
</gene>
<evidence type="ECO:0000313" key="3">
    <source>
        <dbReference type="EMBL" id="TGO54574.1"/>
    </source>
</evidence>
<dbReference type="OrthoDB" id="3538401at2759"/>
<reference evidence="3 4" key="1">
    <citation type="submission" date="2017-12" db="EMBL/GenBank/DDBJ databases">
        <title>Comparative genomics of Botrytis spp.</title>
        <authorList>
            <person name="Valero-Jimenez C.A."/>
            <person name="Tapia P."/>
            <person name="Veloso J."/>
            <person name="Silva-Moreno E."/>
            <person name="Staats M."/>
            <person name="Valdes J.H."/>
            <person name="Van Kan J.A.L."/>
        </authorList>
    </citation>
    <scope>NUCLEOTIDE SEQUENCE [LARGE SCALE GENOMIC DNA]</scope>
    <source>
        <strain evidence="3 4">MUCL2120</strain>
    </source>
</reference>
<feature type="chain" id="PRO_5021485587" evidence="2">
    <location>
        <begin position="24"/>
        <end position="94"/>
    </location>
</feature>
<evidence type="ECO:0000256" key="2">
    <source>
        <dbReference type="SAM" id="SignalP"/>
    </source>
</evidence>
<keyword evidence="2" id="KW-0732">Signal</keyword>
<feature type="compositionally biased region" description="Basic and acidic residues" evidence="1">
    <location>
        <begin position="67"/>
        <end position="78"/>
    </location>
</feature>
<dbReference type="EMBL" id="PQXJ01000264">
    <property type="protein sequence ID" value="TGO54574.1"/>
    <property type="molecule type" value="Genomic_DNA"/>
</dbReference>
<protein>
    <submittedName>
        <fullName evidence="3">Uncharacterized protein</fullName>
    </submittedName>
</protein>
<feature type="signal peptide" evidence="2">
    <location>
        <begin position="1"/>
        <end position="23"/>
    </location>
</feature>
<evidence type="ECO:0000313" key="4">
    <source>
        <dbReference type="Proteomes" id="UP000297452"/>
    </source>
</evidence>
<name>A0A4Z1I1A2_9HELO</name>
<dbReference type="Proteomes" id="UP000297452">
    <property type="component" value="Unassembled WGS sequence"/>
</dbReference>
<keyword evidence="4" id="KW-1185">Reference proteome</keyword>
<accession>A0A4Z1I1A2</accession>
<feature type="region of interest" description="Disordered" evidence="1">
    <location>
        <begin position="65"/>
        <end position="94"/>
    </location>
</feature>
<proteinExistence type="predicted"/>
<organism evidence="3 4">
    <name type="scientific">Botryotinia narcissicola</name>
    <dbReference type="NCBI Taxonomy" id="278944"/>
    <lineage>
        <taxon>Eukaryota</taxon>
        <taxon>Fungi</taxon>
        <taxon>Dikarya</taxon>
        <taxon>Ascomycota</taxon>
        <taxon>Pezizomycotina</taxon>
        <taxon>Leotiomycetes</taxon>
        <taxon>Helotiales</taxon>
        <taxon>Sclerotiniaceae</taxon>
        <taxon>Botryotinia</taxon>
    </lineage>
</organism>